<dbReference type="InterPro" id="IPR018422">
    <property type="entry name" value="Cation/H_exchanger_CPA1"/>
</dbReference>
<dbReference type="InterPro" id="IPR006153">
    <property type="entry name" value="Cation/H_exchanger_TM"/>
</dbReference>
<evidence type="ECO:0000256" key="4">
    <source>
        <dbReference type="ARBA" id="ARBA00022692"/>
    </source>
</evidence>
<keyword evidence="6" id="KW-0915">Sodium</keyword>
<dbReference type="Pfam" id="PF00999">
    <property type="entry name" value="Na_H_Exchanger"/>
    <property type="match status" value="1"/>
</dbReference>
<evidence type="ECO:0000256" key="2">
    <source>
        <dbReference type="ARBA" id="ARBA00022448"/>
    </source>
</evidence>
<evidence type="ECO:0000256" key="7">
    <source>
        <dbReference type="ARBA" id="ARBA00023065"/>
    </source>
</evidence>
<evidence type="ECO:0000256" key="8">
    <source>
        <dbReference type="ARBA" id="ARBA00023136"/>
    </source>
</evidence>
<evidence type="ECO:0000259" key="11">
    <source>
        <dbReference type="Pfam" id="PF00999"/>
    </source>
</evidence>
<protein>
    <recommendedName>
        <fullName evidence="11">Cation/H+ exchanger transmembrane domain-containing protein</fullName>
    </recommendedName>
</protein>
<feature type="transmembrane region" description="Helical" evidence="10">
    <location>
        <begin position="29"/>
        <end position="48"/>
    </location>
</feature>
<feature type="non-terminal residue" evidence="12">
    <location>
        <position position="175"/>
    </location>
</feature>
<feature type="transmembrane region" description="Helical" evidence="10">
    <location>
        <begin position="6"/>
        <end position="22"/>
    </location>
</feature>
<dbReference type="PANTHER" id="PTHR10110">
    <property type="entry name" value="SODIUM/HYDROGEN EXCHANGER"/>
    <property type="match status" value="1"/>
</dbReference>
<keyword evidence="7" id="KW-0406">Ion transport</keyword>
<evidence type="ECO:0000313" key="12">
    <source>
        <dbReference type="EMBL" id="GAH47416.1"/>
    </source>
</evidence>
<keyword evidence="2" id="KW-0813">Transport</keyword>
<evidence type="ECO:0000256" key="10">
    <source>
        <dbReference type="SAM" id="Phobius"/>
    </source>
</evidence>
<keyword evidence="4 10" id="KW-0812">Transmembrane</keyword>
<dbReference type="GO" id="GO:0005886">
    <property type="term" value="C:plasma membrane"/>
    <property type="evidence" value="ECO:0007669"/>
    <property type="project" value="UniProtKB-SubCell"/>
</dbReference>
<dbReference type="GO" id="GO:0015385">
    <property type="term" value="F:sodium:proton antiporter activity"/>
    <property type="evidence" value="ECO:0007669"/>
    <property type="project" value="InterPro"/>
</dbReference>
<name>X1FP01_9ZZZZ</name>
<evidence type="ECO:0000256" key="3">
    <source>
        <dbReference type="ARBA" id="ARBA00022475"/>
    </source>
</evidence>
<evidence type="ECO:0000256" key="1">
    <source>
        <dbReference type="ARBA" id="ARBA00004651"/>
    </source>
</evidence>
<keyword evidence="9" id="KW-0739">Sodium transport</keyword>
<dbReference type="GO" id="GO:0051453">
    <property type="term" value="P:regulation of intracellular pH"/>
    <property type="evidence" value="ECO:0007669"/>
    <property type="project" value="TreeGrafter"/>
</dbReference>
<gene>
    <name evidence="12" type="ORF">S03H2_12822</name>
</gene>
<organism evidence="12">
    <name type="scientific">marine sediment metagenome</name>
    <dbReference type="NCBI Taxonomy" id="412755"/>
    <lineage>
        <taxon>unclassified sequences</taxon>
        <taxon>metagenomes</taxon>
        <taxon>ecological metagenomes</taxon>
    </lineage>
</organism>
<dbReference type="AlphaFoldDB" id="X1FP01"/>
<dbReference type="EMBL" id="BARU01006517">
    <property type="protein sequence ID" value="GAH47416.1"/>
    <property type="molecule type" value="Genomic_DNA"/>
</dbReference>
<feature type="domain" description="Cation/H+ exchanger transmembrane" evidence="11">
    <location>
        <begin position="11"/>
        <end position="170"/>
    </location>
</feature>
<feature type="transmembrane region" description="Helical" evidence="10">
    <location>
        <begin position="109"/>
        <end position="133"/>
    </location>
</feature>
<proteinExistence type="predicted"/>
<keyword evidence="5 10" id="KW-1133">Transmembrane helix</keyword>
<sequence length="175" mass="18064">MLLFELVIALLVLGAILTLWANRIGVPYPALLALAGAGLALIPGAPQVTLDPQLALALFVAPVLLDAAYDASPRDLRQNLKSLISLALVMVLLTVVAVAFVARKIVPDLGWAAAIALGAIVAPPDASAATAVLRRLRPPHRLLVILEGESLFNDASALLIYRIAVGAAMTGAAVG</sequence>
<feature type="transmembrane region" description="Helical" evidence="10">
    <location>
        <begin position="83"/>
        <end position="103"/>
    </location>
</feature>
<accession>X1FP01</accession>
<comment type="subcellular location">
    <subcellularLocation>
        <location evidence="1">Cell membrane</location>
        <topology evidence="1">Multi-pass membrane protein</topology>
    </subcellularLocation>
</comment>
<keyword evidence="3" id="KW-1003">Cell membrane</keyword>
<dbReference type="GO" id="GO:0015386">
    <property type="term" value="F:potassium:proton antiporter activity"/>
    <property type="evidence" value="ECO:0007669"/>
    <property type="project" value="TreeGrafter"/>
</dbReference>
<evidence type="ECO:0000256" key="5">
    <source>
        <dbReference type="ARBA" id="ARBA00022989"/>
    </source>
</evidence>
<reference evidence="12" key="1">
    <citation type="journal article" date="2014" name="Front. Microbiol.">
        <title>High frequency of phylogenetically diverse reductive dehalogenase-homologous genes in deep subseafloor sedimentary metagenomes.</title>
        <authorList>
            <person name="Kawai M."/>
            <person name="Futagami T."/>
            <person name="Toyoda A."/>
            <person name="Takaki Y."/>
            <person name="Nishi S."/>
            <person name="Hori S."/>
            <person name="Arai W."/>
            <person name="Tsubouchi T."/>
            <person name="Morono Y."/>
            <person name="Uchiyama I."/>
            <person name="Ito T."/>
            <person name="Fujiyama A."/>
            <person name="Inagaki F."/>
            <person name="Takami H."/>
        </authorList>
    </citation>
    <scope>NUCLEOTIDE SEQUENCE</scope>
    <source>
        <strain evidence="12">Expedition CK06-06</strain>
    </source>
</reference>
<dbReference type="Gene3D" id="6.10.140.1330">
    <property type="match status" value="1"/>
</dbReference>
<evidence type="ECO:0000256" key="6">
    <source>
        <dbReference type="ARBA" id="ARBA00023053"/>
    </source>
</evidence>
<keyword evidence="8 10" id="KW-0472">Membrane</keyword>
<dbReference type="GO" id="GO:0098719">
    <property type="term" value="P:sodium ion import across plasma membrane"/>
    <property type="evidence" value="ECO:0007669"/>
    <property type="project" value="TreeGrafter"/>
</dbReference>
<dbReference type="PANTHER" id="PTHR10110:SF86">
    <property type="entry name" value="SODIUM_HYDROGEN EXCHANGER 7"/>
    <property type="match status" value="1"/>
</dbReference>
<evidence type="ECO:0000256" key="9">
    <source>
        <dbReference type="ARBA" id="ARBA00023201"/>
    </source>
</evidence>
<comment type="caution">
    <text evidence="12">The sequence shown here is derived from an EMBL/GenBank/DDBJ whole genome shotgun (WGS) entry which is preliminary data.</text>
</comment>